<organism evidence="1 2">
    <name type="scientific">Citrobacter koseri</name>
    <name type="common">Citrobacter diversus</name>
    <dbReference type="NCBI Taxonomy" id="545"/>
    <lineage>
        <taxon>Bacteria</taxon>
        <taxon>Pseudomonadati</taxon>
        <taxon>Pseudomonadota</taxon>
        <taxon>Gammaproteobacteria</taxon>
        <taxon>Enterobacterales</taxon>
        <taxon>Enterobacteriaceae</taxon>
        <taxon>Citrobacter</taxon>
    </lineage>
</organism>
<protein>
    <submittedName>
        <fullName evidence="1">Uncharacterized protein</fullName>
    </submittedName>
</protein>
<proteinExistence type="predicted"/>
<dbReference type="Proteomes" id="UP000270272">
    <property type="component" value="Chromosome"/>
</dbReference>
<evidence type="ECO:0000313" key="2">
    <source>
        <dbReference type="Proteomes" id="UP000270272"/>
    </source>
</evidence>
<gene>
    <name evidence="1" type="ORF">NCTC11075_00903</name>
</gene>
<reference evidence="1 2" key="1">
    <citation type="submission" date="2018-12" db="EMBL/GenBank/DDBJ databases">
        <authorList>
            <consortium name="Pathogen Informatics"/>
        </authorList>
    </citation>
    <scope>NUCLEOTIDE SEQUENCE [LARGE SCALE GENOMIC DNA]</scope>
    <source>
        <strain evidence="1 2">NCTC11075</strain>
    </source>
</reference>
<dbReference type="EMBL" id="LR134204">
    <property type="protein sequence ID" value="VEB85788.1"/>
    <property type="molecule type" value="Genomic_DNA"/>
</dbReference>
<name>A0A447UHK6_CITKO</name>
<evidence type="ECO:0000313" key="1">
    <source>
        <dbReference type="EMBL" id="VEB85788.1"/>
    </source>
</evidence>
<accession>A0A447UHK6</accession>
<dbReference type="AlphaFoldDB" id="A0A447UHK6"/>
<sequence length="218" mass="25436">MVKGVILINNAIFSPVFKRLAIELKNKGVDITIVTDSEFSIRKYKLHETKCNIISFEEFSNIKNTDVESQAQRQYDKWNVHADYDRDNYYHSVNSKDDNFWGTVSSDLYRFFEHVFRNDMFNFVFYENVSNGLAYTANRVAEKYGVRYLGLTASRLPGKSLFSTLDDQLSREISSLIDNLPELSVDKYSEIKNYIDNIQNIQPDYMKNNGLSSVNFYK</sequence>